<accession>A0A1H9TGU8</accession>
<dbReference type="AlphaFoldDB" id="A0A1H9TGU8"/>
<organism evidence="2 3">
    <name type="scientific">Tranquillimonas rosea</name>
    <dbReference type="NCBI Taxonomy" id="641238"/>
    <lineage>
        <taxon>Bacteria</taxon>
        <taxon>Pseudomonadati</taxon>
        <taxon>Pseudomonadota</taxon>
        <taxon>Alphaproteobacteria</taxon>
        <taxon>Rhodobacterales</taxon>
        <taxon>Roseobacteraceae</taxon>
        <taxon>Tranquillimonas</taxon>
    </lineage>
</organism>
<dbReference type="EMBL" id="FOGU01000004">
    <property type="protein sequence ID" value="SER95833.1"/>
    <property type="molecule type" value="Genomic_DNA"/>
</dbReference>
<reference evidence="2 3" key="1">
    <citation type="submission" date="2016-10" db="EMBL/GenBank/DDBJ databases">
        <authorList>
            <person name="de Groot N.N."/>
        </authorList>
    </citation>
    <scope>NUCLEOTIDE SEQUENCE [LARGE SCALE GENOMIC DNA]</scope>
    <source>
        <strain evidence="2 3">DSM 23042</strain>
    </source>
</reference>
<protein>
    <submittedName>
        <fullName evidence="2">Uncharacterized protein</fullName>
    </submittedName>
</protein>
<proteinExistence type="predicted"/>
<evidence type="ECO:0000313" key="3">
    <source>
        <dbReference type="Proteomes" id="UP000198885"/>
    </source>
</evidence>
<feature type="compositionally biased region" description="Pro residues" evidence="1">
    <location>
        <begin position="8"/>
        <end position="19"/>
    </location>
</feature>
<evidence type="ECO:0000256" key="1">
    <source>
        <dbReference type="SAM" id="MobiDB-lite"/>
    </source>
</evidence>
<evidence type="ECO:0000313" key="2">
    <source>
        <dbReference type="EMBL" id="SER95833.1"/>
    </source>
</evidence>
<dbReference type="RefSeq" id="WP_268874203.1">
    <property type="nucleotide sequence ID" value="NZ_CBDDGO010000004.1"/>
</dbReference>
<name>A0A1H9TGU8_9RHOB</name>
<keyword evidence="3" id="KW-1185">Reference proteome</keyword>
<feature type="region of interest" description="Disordered" evidence="1">
    <location>
        <begin position="1"/>
        <end position="43"/>
    </location>
</feature>
<dbReference type="Proteomes" id="UP000198885">
    <property type="component" value="Unassembled WGS sequence"/>
</dbReference>
<sequence>MSNQGPTTPAPQTPVPVEPPRQTAPGEDDSRRAPITLRDWASI</sequence>
<gene>
    <name evidence="2" type="ORF">SAMN04490244_104148</name>
</gene>
<dbReference type="STRING" id="641238.SAMN04490244_104148"/>